<evidence type="ECO:0008006" key="4">
    <source>
        <dbReference type="Google" id="ProtNLM"/>
    </source>
</evidence>
<dbReference type="EMBL" id="BPQB01000014">
    <property type="protein sequence ID" value="GJE89944.1"/>
    <property type="molecule type" value="Genomic_DNA"/>
</dbReference>
<feature type="region of interest" description="Disordered" evidence="1">
    <location>
        <begin position="53"/>
        <end position="95"/>
    </location>
</feature>
<evidence type="ECO:0000313" key="3">
    <source>
        <dbReference type="Proteomes" id="UP000703269"/>
    </source>
</evidence>
<comment type="caution">
    <text evidence="2">The sequence shown here is derived from an EMBL/GenBank/DDBJ whole genome shotgun (WGS) entry which is preliminary data.</text>
</comment>
<dbReference type="AlphaFoldDB" id="A0A9P3G9P5"/>
<sequence length="121" mass="14630">MLRESFANDPSFAPTMPPPGSEPKLYKCWRCKRGFSKPRGLSGHRRHCQAEAARLEREAEEKKAREERTRRREREERERRERYQERERRERYQERGVQTEVLEDAQVGLVYRTCVFFIDGI</sequence>
<evidence type="ECO:0000256" key="1">
    <source>
        <dbReference type="SAM" id="MobiDB-lite"/>
    </source>
</evidence>
<feature type="compositionally biased region" description="Basic and acidic residues" evidence="1">
    <location>
        <begin position="53"/>
        <end position="94"/>
    </location>
</feature>
<protein>
    <recommendedName>
        <fullName evidence="4">C2H2-type domain-containing protein</fullName>
    </recommendedName>
</protein>
<name>A0A9P3G9P5_9APHY</name>
<proteinExistence type="predicted"/>
<organism evidence="2 3">
    <name type="scientific">Phanerochaete sordida</name>
    <dbReference type="NCBI Taxonomy" id="48140"/>
    <lineage>
        <taxon>Eukaryota</taxon>
        <taxon>Fungi</taxon>
        <taxon>Dikarya</taxon>
        <taxon>Basidiomycota</taxon>
        <taxon>Agaricomycotina</taxon>
        <taxon>Agaricomycetes</taxon>
        <taxon>Polyporales</taxon>
        <taxon>Phanerochaetaceae</taxon>
        <taxon>Phanerochaete</taxon>
    </lineage>
</organism>
<gene>
    <name evidence="2" type="ORF">PsYK624_060580</name>
</gene>
<dbReference type="Proteomes" id="UP000703269">
    <property type="component" value="Unassembled WGS sequence"/>
</dbReference>
<accession>A0A9P3G9P5</accession>
<feature type="region of interest" description="Disordered" evidence="1">
    <location>
        <begin position="1"/>
        <end position="24"/>
    </location>
</feature>
<keyword evidence="3" id="KW-1185">Reference proteome</keyword>
<reference evidence="2 3" key="1">
    <citation type="submission" date="2021-08" db="EMBL/GenBank/DDBJ databases">
        <title>Draft Genome Sequence of Phanerochaete sordida strain YK-624.</title>
        <authorList>
            <person name="Mori T."/>
            <person name="Dohra H."/>
            <person name="Suzuki T."/>
            <person name="Kawagishi H."/>
            <person name="Hirai H."/>
        </authorList>
    </citation>
    <scope>NUCLEOTIDE SEQUENCE [LARGE SCALE GENOMIC DNA]</scope>
    <source>
        <strain evidence="2 3">YK-624</strain>
    </source>
</reference>
<evidence type="ECO:0000313" key="2">
    <source>
        <dbReference type="EMBL" id="GJE89944.1"/>
    </source>
</evidence>